<accession>A0A1J1IB25</accession>
<reference evidence="1 2" key="1">
    <citation type="submission" date="2015-04" db="EMBL/GenBank/DDBJ databases">
        <authorList>
            <person name="Syromyatnikov M.Y."/>
            <person name="Popov V.N."/>
        </authorList>
    </citation>
    <scope>NUCLEOTIDE SEQUENCE [LARGE SCALE GENOMIC DNA]</scope>
</reference>
<dbReference type="AlphaFoldDB" id="A0A1J1IB25"/>
<dbReference type="EMBL" id="CVRI01000047">
    <property type="protein sequence ID" value="CRK97411.1"/>
    <property type="molecule type" value="Genomic_DNA"/>
</dbReference>
<dbReference type="Proteomes" id="UP000183832">
    <property type="component" value="Unassembled WGS sequence"/>
</dbReference>
<organism evidence="1 2">
    <name type="scientific">Clunio marinus</name>
    <dbReference type="NCBI Taxonomy" id="568069"/>
    <lineage>
        <taxon>Eukaryota</taxon>
        <taxon>Metazoa</taxon>
        <taxon>Ecdysozoa</taxon>
        <taxon>Arthropoda</taxon>
        <taxon>Hexapoda</taxon>
        <taxon>Insecta</taxon>
        <taxon>Pterygota</taxon>
        <taxon>Neoptera</taxon>
        <taxon>Endopterygota</taxon>
        <taxon>Diptera</taxon>
        <taxon>Nematocera</taxon>
        <taxon>Chironomoidea</taxon>
        <taxon>Chironomidae</taxon>
        <taxon>Clunio</taxon>
    </lineage>
</organism>
<evidence type="ECO:0000313" key="2">
    <source>
        <dbReference type="Proteomes" id="UP000183832"/>
    </source>
</evidence>
<evidence type="ECO:0000313" key="1">
    <source>
        <dbReference type="EMBL" id="CRK97411.1"/>
    </source>
</evidence>
<proteinExistence type="predicted"/>
<gene>
    <name evidence="1" type="ORF">CLUMA_CG010800</name>
</gene>
<keyword evidence="2" id="KW-1185">Reference proteome</keyword>
<name>A0A1J1IB25_9DIPT</name>
<sequence>MAWFSTIGNRYRKREKIHDIEGIILHKQLLVENFSMEGLNFLYFVFINGLSDIRTTFQTSLGCNQLMECQTALDN</sequence>
<protein>
    <submittedName>
        <fullName evidence="1">CLUMA_CG010800, isoform A</fullName>
    </submittedName>
</protein>